<dbReference type="EMBL" id="JAHHHD010000022">
    <property type="protein sequence ID" value="MBW4660546.1"/>
    <property type="molecule type" value="Genomic_DNA"/>
</dbReference>
<organism evidence="3 4">
    <name type="scientific">Drouetiella hepatica Uher 2000/2452</name>
    <dbReference type="NCBI Taxonomy" id="904376"/>
    <lineage>
        <taxon>Bacteria</taxon>
        <taxon>Bacillati</taxon>
        <taxon>Cyanobacteriota</taxon>
        <taxon>Cyanophyceae</taxon>
        <taxon>Oculatellales</taxon>
        <taxon>Oculatellaceae</taxon>
        <taxon>Drouetiella</taxon>
    </lineage>
</organism>
<evidence type="ECO:0000259" key="2">
    <source>
        <dbReference type="Pfam" id="PF06967"/>
    </source>
</evidence>
<evidence type="ECO:0000313" key="3">
    <source>
        <dbReference type="EMBL" id="MBW4660546.1"/>
    </source>
</evidence>
<comment type="caution">
    <text evidence="3">The sequence shown here is derived from an EMBL/GenBank/DDBJ whole genome shotgun (WGS) entry which is preliminary data.</text>
</comment>
<gene>
    <name evidence="3" type="ORF">KME15_17890</name>
</gene>
<sequence>MVNAAQNLNAQTPYSDAQISAWLRGLLSIAWADGNFDTQEQTLIAELTQELAAAPELEAIETISPLQLADVLGEGEIAQNFMRMAVMVAIADGLYSTAEDEILHEFCVALGIDSKILESLRLTLNYQPSKALGLTPPGLIPIHSSSEVALDVLKPMQEWLDRLDVDDPRLARFLCNLIPAQCPFERDVTLFGRKLVHIPAMCKINPLYEQLVGLRFRALSYLADDCKEDVSRYC</sequence>
<proteinExistence type="predicted"/>
<dbReference type="Pfam" id="PF05099">
    <property type="entry name" value="TerB"/>
    <property type="match status" value="1"/>
</dbReference>
<dbReference type="InterPro" id="IPR009717">
    <property type="entry name" value="Mo-dep_Nase_C"/>
</dbReference>
<protein>
    <submittedName>
        <fullName evidence="3">Nitrogenase</fullName>
    </submittedName>
</protein>
<dbReference type="AlphaFoldDB" id="A0A951UNA7"/>
<feature type="domain" description="Co-chaperone DjlA N-terminal" evidence="1">
    <location>
        <begin position="49"/>
        <end position="121"/>
    </location>
</feature>
<dbReference type="InterPro" id="IPR029024">
    <property type="entry name" value="TerB-like"/>
</dbReference>
<reference evidence="3" key="1">
    <citation type="submission" date="2021-05" db="EMBL/GenBank/DDBJ databases">
        <authorList>
            <person name="Pietrasiak N."/>
            <person name="Ward R."/>
            <person name="Stajich J.E."/>
            <person name="Kurbessoian T."/>
        </authorList>
    </citation>
    <scope>NUCLEOTIDE SEQUENCE</scope>
    <source>
        <strain evidence="3">UHER 2000/2452</strain>
    </source>
</reference>
<name>A0A951UNA7_9CYAN</name>
<dbReference type="InterPro" id="IPR007791">
    <property type="entry name" value="DjlA_N"/>
</dbReference>
<feature type="domain" description="Mo-dependent nitrogenase C-terminal" evidence="2">
    <location>
        <begin position="152"/>
        <end position="234"/>
    </location>
</feature>
<dbReference type="Pfam" id="PF06967">
    <property type="entry name" value="Mo-nitro_C"/>
    <property type="match status" value="1"/>
</dbReference>
<dbReference type="CDD" id="cd07177">
    <property type="entry name" value="terB_like"/>
    <property type="match status" value="1"/>
</dbReference>
<dbReference type="Proteomes" id="UP000757435">
    <property type="component" value="Unassembled WGS sequence"/>
</dbReference>
<evidence type="ECO:0000259" key="1">
    <source>
        <dbReference type="Pfam" id="PF05099"/>
    </source>
</evidence>
<accession>A0A951UNA7</accession>
<reference evidence="3" key="2">
    <citation type="journal article" date="2022" name="Microbiol. Resour. Announc.">
        <title>Metagenome Sequencing to Explore Phylogenomics of Terrestrial Cyanobacteria.</title>
        <authorList>
            <person name="Ward R.D."/>
            <person name="Stajich J.E."/>
            <person name="Johansen J.R."/>
            <person name="Huntemann M."/>
            <person name="Clum A."/>
            <person name="Foster B."/>
            <person name="Foster B."/>
            <person name="Roux S."/>
            <person name="Palaniappan K."/>
            <person name="Varghese N."/>
            <person name="Mukherjee S."/>
            <person name="Reddy T.B.K."/>
            <person name="Daum C."/>
            <person name="Copeland A."/>
            <person name="Chen I.A."/>
            <person name="Ivanova N.N."/>
            <person name="Kyrpides N.C."/>
            <person name="Shapiro N."/>
            <person name="Eloe-Fadrosh E.A."/>
            <person name="Pietrasiak N."/>
        </authorList>
    </citation>
    <scope>NUCLEOTIDE SEQUENCE</scope>
    <source>
        <strain evidence="3">UHER 2000/2452</strain>
    </source>
</reference>
<evidence type="ECO:0000313" key="4">
    <source>
        <dbReference type="Proteomes" id="UP000757435"/>
    </source>
</evidence>
<dbReference type="Gene3D" id="1.10.3680.10">
    <property type="entry name" value="TerB-like"/>
    <property type="match status" value="1"/>
</dbReference>
<dbReference type="SUPFAM" id="SSF158682">
    <property type="entry name" value="TerB-like"/>
    <property type="match status" value="1"/>
</dbReference>